<evidence type="ECO:0000313" key="3">
    <source>
        <dbReference type="Proteomes" id="UP000663864"/>
    </source>
</evidence>
<reference evidence="2" key="1">
    <citation type="submission" date="2021-02" db="EMBL/GenBank/DDBJ databases">
        <authorList>
            <person name="Nowell W R."/>
        </authorList>
    </citation>
    <scope>NUCLEOTIDE SEQUENCE</scope>
</reference>
<dbReference type="AlphaFoldDB" id="A0A815UP55"/>
<feature type="chain" id="PRO_5032931908" evidence="1">
    <location>
        <begin position="18"/>
        <end position="221"/>
    </location>
</feature>
<organism evidence="2 3">
    <name type="scientific">Rotaria sordida</name>
    <dbReference type="NCBI Taxonomy" id="392033"/>
    <lineage>
        <taxon>Eukaryota</taxon>
        <taxon>Metazoa</taxon>
        <taxon>Spiralia</taxon>
        <taxon>Gnathifera</taxon>
        <taxon>Rotifera</taxon>
        <taxon>Eurotatoria</taxon>
        <taxon>Bdelloidea</taxon>
        <taxon>Philodinida</taxon>
        <taxon>Philodinidae</taxon>
        <taxon>Rotaria</taxon>
    </lineage>
</organism>
<evidence type="ECO:0000313" key="2">
    <source>
        <dbReference type="EMBL" id="CAF1516505.1"/>
    </source>
</evidence>
<keyword evidence="1" id="KW-0732">Signal</keyword>
<comment type="caution">
    <text evidence="2">The sequence shown here is derived from an EMBL/GenBank/DDBJ whole genome shotgun (WGS) entry which is preliminary data.</text>
</comment>
<sequence length="221" mass="24392">SILVPVMIGLLTLAISAVQLHIANQTREKDLFISNKLRSDTILATYIKEMSEIFTKSNFSFTKIDPLVATIIRAQTLIACRQLNVEHKAWLVQFLYESGAILVGQNPIDMTNVNLDGINLSTSVFNSIKQASLRGISLSGASLINASFNERYLKMGLKSTFLFADRPFNTTATQPTIMIQFNKNVTNTKNILSNAIPVAFCDNIHLSLELTSAASVINYGF</sequence>
<protein>
    <submittedName>
        <fullName evidence="2">Uncharacterized protein</fullName>
    </submittedName>
</protein>
<proteinExistence type="predicted"/>
<dbReference type="EMBL" id="CAJNOT010008256">
    <property type="protein sequence ID" value="CAF1516505.1"/>
    <property type="molecule type" value="Genomic_DNA"/>
</dbReference>
<feature type="signal peptide" evidence="1">
    <location>
        <begin position="1"/>
        <end position="17"/>
    </location>
</feature>
<name>A0A815UP55_9BILA</name>
<feature type="non-terminal residue" evidence="2">
    <location>
        <position position="1"/>
    </location>
</feature>
<gene>
    <name evidence="2" type="ORF">ZHD862_LOCUS38174</name>
</gene>
<evidence type="ECO:0000256" key="1">
    <source>
        <dbReference type="SAM" id="SignalP"/>
    </source>
</evidence>
<accession>A0A815UP55</accession>
<dbReference type="SUPFAM" id="SSF141571">
    <property type="entry name" value="Pentapeptide repeat-like"/>
    <property type="match status" value="1"/>
</dbReference>
<dbReference type="Proteomes" id="UP000663864">
    <property type="component" value="Unassembled WGS sequence"/>
</dbReference>